<organism evidence="1 2">
    <name type="scientific">Actinomyces oris</name>
    <dbReference type="NCBI Taxonomy" id="544580"/>
    <lineage>
        <taxon>Bacteria</taxon>
        <taxon>Bacillati</taxon>
        <taxon>Actinomycetota</taxon>
        <taxon>Actinomycetes</taxon>
        <taxon>Actinomycetales</taxon>
        <taxon>Actinomycetaceae</taxon>
        <taxon>Actinomyces</taxon>
    </lineage>
</organism>
<dbReference type="InterPro" id="IPR029058">
    <property type="entry name" value="AB_hydrolase_fold"/>
</dbReference>
<evidence type="ECO:0008006" key="3">
    <source>
        <dbReference type="Google" id="ProtNLM"/>
    </source>
</evidence>
<evidence type="ECO:0000313" key="1">
    <source>
        <dbReference type="EMBL" id="MEA1303695.1"/>
    </source>
</evidence>
<comment type="caution">
    <text evidence="1">The sequence shown here is derived from an EMBL/GenBank/DDBJ whole genome shotgun (WGS) entry which is preliminary data.</text>
</comment>
<proteinExistence type="predicted"/>
<dbReference type="Proteomes" id="UP001289581">
    <property type="component" value="Unassembled WGS sequence"/>
</dbReference>
<evidence type="ECO:0000313" key="2">
    <source>
        <dbReference type="Proteomes" id="UP001289581"/>
    </source>
</evidence>
<keyword evidence="2" id="KW-1185">Reference proteome</keyword>
<reference evidence="1 2" key="1">
    <citation type="submission" date="2023-06" db="EMBL/GenBank/DDBJ databases">
        <title>Actinomyces orist ORNL 0101 HMT-893 genome.</title>
        <authorList>
            <person name="Johnston C.D."/>
            <person name="Chen T."/>
            <person name="Dewhirst F.E."/>
        </authorList>
    </citation>
    <scope>NUCLEOTIDE SEQUENCE [LARGE SCALE GENOMIC DNA]</scope>
    <source>
        <strain evidence="1 2">ORNL 0101</strain>
    </source>
</reference>
<name>A0AAW9KUJ4_9ACTO</name>
<sequence>MQYTGHSDLSGTEPATYACVGKADGITSWRTMQARTDAIAAAGTPSELHAYDGLPHGFGLGIGTVAEGWIEGAAAFWQRQIDATGSSTTGA</sequence>
<dbReference type="AlphaFoldDB" id="A0AAW9KUJ4"/>
<dbReference type="RefSeq" id="WP_178387813.1">
    <property type="nucleotide sequence ID" value="NZ_JAXBCZ010000001.1"/>
</dbReference>
<protein>
    <recommendedName>
        <fullName evidence="3">Alpha/beta hydrolase fold-3 domain-containing protein</fullName>
    </recommendedName>
</protein>
<dbReference type="EMBL" id="JAXBCZ010000001">
    <property type="protein sequence ID" value="MEA1303695.1"/>
    <property type="molecule type" value="Genomic_DNA"/>
</dbReference>
<gene>
    <name evidence="1" type="ORF">QU665_01110</name>
</gene>
<dbReference type="SUPFAM" id="SSF53474">
    <property type="entry name" value="alpha/beta-Hydrolases"/>
    <property type="match status" value="1"/>
</dbReference>
<dbReference type="Gene3D" id="3.40.50.1820">
    <property type="entry name" value="alpha/beta hydrolase"/>
    <property type="match status" value="1"/>
</dbReference>
<accession>A0AAW9KUJ4</accession>